<protein>
    <submittedName>
        <fullName evidence="4">Peptidoglycan-binding protein</fullName>
    </submittedName>
</protein>
<dbReference type="Pfam" id="PF01471">
    <property type="entry name" value="PG_binding_1"/>
    <property type="match status" value="1"/>
</dbReference>
<dbReference type="EMBL" id="CP108125">
    <property type="protein sequence ID" value="WTO82787.1"/>
    <property type="molecule type" value="Genomic_DNA"/>
</dbReference>
<reference evidence="4 5" key="1">
    <citation type="submission" date="2022-10" db="EMBL/GenBank/DDBJ databases">
        <title>The complete genomes of actinobacterial strains from the NBC collection.</title>
        <authorList>
            <person name="Joergensen T.S."/>
            <person name="Alvarez Arevalo M."/>
            <person name="Sterndorff E.B."/>
            <person name="Faurdal D."/>
            <person name="Vuksanovic O."/>
            <person name="Mourched A.-S."/>
            <person name="Charusanti P."/>
            <person name="Shaw S."/>
            <person name="Blin K."/>
            <person name="Weber T."/>
        </authorList>
    </citation>
    <scope>NUCLEOTIDE SEQUENCE [LARGE SCALE GENOMIC DNA]</scope>
    <source>
        <strain evidence="4 5">NBC_00206</strain>
    </source>
</reference>
<dbReference type="RefSeq" id="WP_406257428.1">
    <property type="nucleotide sequence ID" value="NZ_CP108125.1"/>
</dbReference>
<keyword evidence="5" id="KW-1185">Reference proteome</keyword>
<keyword evidence="2" id="KW-0472">Membrane</keyword>
<sequence>MSDALRVARTAEAAAAEDFDPLRIRPYVELEGGGPPDDGETMALRAVPALPAPLTPGASAPSAQDLSLFDPATATLRVVDDGHRTAGAGARRRRTVLLGAGGAVVAVVAAAGLASGLFAYDTPVRDEAQRKDVRAGVPAPSTGTPEATRAPSGSPTPTASVSASPSDTPTASPSPSASSSADASPTPSPSAEPTTTPTTTESSAPADGNLAADPEEPPELSRGSQGPEVVELELRLTQLRLYTRPARGTYDRHVEDAVSRYQWARGIWPQQWGAYDLKTRQRLESETSEP</sequence>
<accession>A0ABZ1IUG3</accession>
<feature type="region of interest" description="Disordered" evidence="1">
    <location>
        <begin position="128"/>
        <end position="229"/>
    </location>
</feature>
<dbReference type="Proteomes" id="UP001622690">
    <property type="component" value="Chromosome"/>
</dbReference>
<name>A0ABZ1IUG3_9ACTN</name>
<dbReference type="InterPro" id="IPR036365">
    <property type="entry name" value="PGBD-like_sf"/>
</dbReference>
<dbReference type="InterPro" id="IPR002477">
    <property type="entry name" value="Peptidoglycan-bd-like"/>
</dbReference>
<organism evidence="4 5">
    <name type="scientific">Streptomyces nigra</name>
    <dbReference type="NCBI Taxonomy" id="1827580"/>
    <lineage>
        <taxon>Bacteria</taxon>
        <taxon>Bacillati</taxon>
        <taxon>Actinomycetota</taxon>
        <taxon>Actinomycetes</taxon>
        <taxon>Kitasatosporales</taxon>
        <taxon>Streptomycetaceae</taxon>
        <taxon>Streptomyces</taxon>
    </lineage>
</organism>
<evidence type="ECO:0000259" key="3">
    <source>
        <dbReference type="Pfam" id="PF01471"/>
    </source>
</evidence>
<proteinExistence type="predicted"/>
<evidence type="ECO:0000256" key="1">
    <source>
        <dbReference type="SAM" id="MobiDB-lite"/>
    </source>
</evidence>
<evidence type="ECO:0000313" key="5">
    <source>
        <dbReference type="Proteomes" id="UP001622690"/>
    </source>
</evidence>
<feature type="domain" description="Peptidoglycan binding-like" evidence="3">
    <location>
        <begin position="225"/>
        <end position="267"/>
    </location>
</feature>
<dbReference type="Gene3D" id="1.10.101.10">
    <property type="entry name" value="PGBD-like superfamily/PGBD"/>
    <property type="match status" value="1"/>
</dbReference>
<keyword evidence="2" id="KW-1133">Transmembrane helix</keyword>
<evidence type="ECO:0000256" key="2">
    <source>
        <dbReference type="SAM" id="Phobius"/>
    </source>
</evidence>
<keyword evidence="2" id="KW-0812">Transmembrane</keyword>
<feature type="transmembrane region" description="Helical" evidence="2">
    <location>
        <begin position="96"/>
        <end position="120"/>
    </location>
</feature>
<dbReference type="SUPFAM" id="SSF47090">
    <property type="entry name" value="PGBD-like"/>
    <property type="match status" value="1"/>
</dbReference>
<gene>
    <name evidence="4" type="ORF">OHU27_10255</name>
</gene>
<feature type="compositionally biased region" description="Low complexity" evidence="1">
    <location>
        <begin position="147"/>
        <end position="206"/>
    </location>
</feature>
<evidence type="ECO:0000313" key="4">
    <source>
        <dbReference type="EMBL" id="WTO82787.1"/>
    </source>
</evidence>
<dbReference type="InterPro" id="IPR036366">
    <property type="entry name" value="PGBDSf"/>
</dbReference>